<dbReference type="Pfam" id="PF22807">
    <property type="entry name" value="TrAA12"/>
    <property type="match status" value="1"/>
</dbReference>
<dbReference type="SUPFAM" id="SSF50952">
    <property type="entry name" value="Soluble quinoprotein glucose dehydrogenase"/>
    <property type="match status" value="1"/>
</dbReference>
<evidence type="ECO:0000313" key="7">
    <source>
        <dbReference type="EMBL" id="WOJ90985.1"/>
    </source>
</evidence>
<gene>
    <name evidence="7" type="ORF">RZS28_06790</name>
</gene>
<evidence type="ECO:0000256" key="3">
    <source>
        <dbReference type="ARBA" id="ARBA00023004"/>
    </source>
</evidence>
<name>A0ABZ0HVR3_9HYPH</name>
<keyword evidence="5" id="KW-0732">Signal</keyword>
<dbReference type="Pfam" id="PF13442">
    <property type="entry name" value="Cytochrome_CBB3"/>
    <property type="match status" value="1"/>
</dbReference>
<dbReference type="InterPro" id="IPR009056">
    <property type="entry name" value="Cyt_c-like_dom"/>
</dbReference>
<keyword evidence="8" id="KW-1185">Reference proteome</keyword>
<proteinExistence type="predicted"/>
<dbReference type="Proteomes" id="UP001626536">
    <property type="component" value="Chromosome"/>
</dbReference>
<evidence type="ECO:0000256" key="2">
    <source>
        <dbReference type="ARBA" id="ARBA00022723"/>
    </source>
</evidence>
<dbReference type="InterPro" id="IPR011042">
    <property type="entry name" value="6-blade_b-propeller_TolB-like"/>
</dbReference>
<dbReference type="RefSeq" id="WP_407340574.1">
    <property type="nucleotide sequence ID" value="NZ_CP136862.1"/>
</dbReference>
<sequence length="606" mass="63734">MRARFISYDRFAQQLTSMIFCIIGLMSATGSSSFAQAGRDISPPRMEACAHDNGGITLPRGFCATVFADNIGHARHLVVARNGVVYVNTWSGRYYGNDKPPTGGFLVALQDTKGDGRANINIRFGESVASGGAGGTGIALYNGALFAEATDRIVRYALPDGVIAPTVAPDVIVSGLPVTGDHPMHPFAIDAQGGLYVDLGSATNSCQVQNRIANSSGRSPCVELETRAGIWRYDANRTGQRFSPAERFATGIRNGEGFAFASTGGEIYVTQHGRDQLAENWSKFYKPEQGANLPAEELLRLERGADYGWPECYYDDIQQKLVLAPEYGGDGGKVVGLCAEKRAPVAVFPAHWAPNDLLLYEGTQFPAAYRGGAFIAFHGSWNRAPFPQQGYNVVFQPLADGKPSGPYVVFADGFAGAAKEPGQAAHRPSGLAVGPDGALYISDDAHGRIWRVVFRGDAATTGVESAPAPGVEASSVAARARGAEPPEGIQPDAGAAVAELPVPPGATAAQVARGDRIFHGQSGGATCEGCHGSNAKGTPLAPDLTSGKWLWGDGSLAAITRTITDGVSNPKEYRSAMPPMGGAQLSHSDVEAVAAYVWALGHQNAH</sequence>
<dbReference type="SUPFAM" id="SSF46626">
    <property type="entry name" value="Cytochrome c"/>
    <property type="match status" value="1"/>
</dbReference>
<accession>A0ABZ0HVR3</accession>
<evidence type="ECO:0000256" key="5">
    <source>
        <dbReference type="SAM" id="SignalP"/>
    </source>
</evidence>
<evidence type="ECO:0000256" key="1">
    <source>
        <dbReference type="ARBA" id="ARBA00022617"/>
    </source>
</evidence>
<feature type="signal peptide" evidence="5">
    <location>
        <begin position="1"/>
        <end position="37"/>
    </location>
</feature>
<dbReference type="InterPro" id="IPR054539">
    <property type="entry name" value="Beta-prop_PDH"/>
</dbReference>
<evidence type="ECO:0000259" key="6">
    <source>
        <dbReference type="PROSITE" id="PS51007"/>
    </source>
</evidence>
<protein>
    <submittedName>
        <fullName evidence="7">PQQ-dependent sugar dehydrogenase</fullName>
    </submittedName>
</protein>
<feature type="chain" id="PRO_5045112466" evidence="5">
    <location>
        <begin position="38"/>
        <end position="606"/>
    </location>
</feature>
<dbReference type="InterPro" id="IPR036909">
    <property type="entry name" value="Cyt_c-like_dom_sf"/>
</dbReference>
<reference evidence="7 8" key="1">
    <citation type="submission" date="2023-10" db="EMBL/GenBank/DDBJ databases">
        <title>Novel methanotroph of the genus Methylocapsa from a subarctic wetland.</title>
        <authorList>
            <person name="Belova S.E."/>
            <person name="Oshkin I.Y."/>
            <person name="Miroshnikov K."/>
            <person name="Dedysh S.N."/>
        </authorList>
    </citation>
    <scope>NUCLEOTIDE SEQUENCE [LARGE SCALE GENOMIC DNA]</scope>
    <source>
        <strain evidence="7 8">RX1</strain>
    </source>
</reference>
<feature type="domain" description="Cytochrome c" evidence="6">
    <location>
        <begin position="509"/>
        <end position="601"/>
    </location>
</feature>
<dbReference type="PANTHER" id="PTHR33546:SF1">
    <property type="entry name" value="LARGE, MULTIFUNCTIONAL SECRETED PROTEIN"/>
    <property type="match status" value="1"/>
</dbReference>
<organism evidence="7 8">
    <name type="scientific">Methylocapsa polymorpha</name>
    <dbReference type="NCBI Taxonomy" id="3080828"/>
    <lineage>
        <taxon>Bacteria</taxon>
        <taxon>Pseudomonadati</taxon>
        <taxon>Pseudomonadota</taxon>
        <taxon>Alphaproteobacteria</taxon>
        <taxon>Hyphomicrobiales</taxon>
        <taxon>Beijerinckiaceae</taxon>
        <taxon>Methylocapsa</taxon>
    </lineage>
</organism>
<dbReference type="PANTHER" id="PTHR33546">
    <property type="entry name" value="LARGE, MULTIFUNCTIONAL SECRETED PROTEIN-RELATED"/>
    <property type="match status" value="1"/>
</dbReference>
<keyword evidence="1 4" id="KW-0349">Heme</keyword>
<dbReference type="Gene3D" id="2.120.10.30">
    <property type="entry name" value="TolB, C-terminal domain"/>
    <property type="match status" value="1"/>
</dbReference>
<dbReference type="InterPro" id="IPR011041">
    <property type="entry name" value="Quinoprot_gluc/sorb_DH_b-prop"/>
</dbReference>
<keyword evidence="3 4" id="KW-0408">Iron</keyword>
<evidence type="ECO:0000256" key="4">
    <source>
        <dbReference type="PROSITE-ProRule" id="PRU00433"/>
    </source>
</evidence>
<dbReference type="PROSITE" id="PS51007">
    <property type="entry name" value="CYTC"/>
    <property type="match status" value="1"/>
</dbReference>
<dbReference type="Gene3D" id="1.10.760.10">
    <property type="entry name" value="Cytochrome c-like domain"/>
    <property type="match status" value="1"/>
</dbReference>
<evidence type="ECO:0000313" key="8">
    <source>
        <dbReference type="Proteomes" id="UP001626536"/>
    </source>
</evidence>
<dbReference type="EMBL" id="CP136862">
    <property type="protein sequence ID" value="WOJ90985.1"/>
    <property type="molecule type" value="Genomic_DNA"/>
</dbReference>
<keyword evidence="2 4" id="KW-0479">Metal-binding</keyword>